<dbReference type="EMBL" id="MHBZ01000021">
    <property type="protein sequence ID" value="OGY11215.1"/>
    <property type="molecule type" value="Genomic_DNA"/>
</dbReference>
<gene>
    <name evidence="1" type="ORF">A3D26_04200</name>
</gene>
<protein>
    <recommendedName>
        <fullName evidence="3">DAGKc domain-containing protein</fullName>
    </recommendedName>
</protein>
<dbReference type="AlphaFoldDB" id="A0A1G1V728"/>
<accession>A0A1G1V728</accession>
<sequence length="76" mass="8437">MTEEVNREPGPKGARIPMVMVINARNSLTPPEETALREWLGAFQPEFHEVPSVPTMLLQSIRGAQAHYDLVVVLGI</sequence>
<evidence type="ECO:0000313" key="1">
    <source>
        <dbReference type="EMBL" id="OGY11215.1"/>
    </source>
</evidence>
<name>A0A1G1V728_9BACT</name>
<dbReference type="Proteomes" id="UP000178319">
    <property type="component" value="Unassembled WGS sequence"/>
</dbReference>
<organism evidence="1 2">
    <name type="scientific">Candidatus Blackburnbacteria bacterium RIFCSPHIGHO2_02_FULL_44_20</name>
    <dbReference type="NCBI Taxonomy" id="1797516"/>
    <lineage>
        <taxon>Bacteria</taxon>
        <taxon>Candidatus Blackburniibacteriota</taxon>
    </lineage>
</organism>
<proteinExistence type="predicted"/>
<comment type="caution">
    <text evidence="1">The sequence shown here is derived from an EMBL/GenBank/DDBJ whole genome shotgun (WGS) entry which is preliminary data.</text>
</comment>
<evidence type="ECO:0008006" key="3">
    <source>
        <dbReference type="Google" id="ProtNLM"/>
    </source>
</evidence>
<reference evidence="1 2" key="1">
    <citation type="journal article" date="2016" name="Nat. Commun.">
        <title>Thousands of microbial genomes shed light on interconnected biogeochemical processes in an aquifer system.</title>
        <authorList>
            <person name="Anantharaman K."/>
            <person name="Brown C.T."/>
            <person name="Hug L.A."/>
            <person name="Sharon I."/>
            <person name="Castelle C.J."/>
            <person name="Probst A.J."/>
            <person name="Thomas B.C."/>
            <person name="Singh A."/>
            <person name="Wilkins M.J."/>
            <person name="Karaoz U."/>
            <person name="Brodie E.L."/>
            <person name="Williams K.H."/>
            <person name="Hubbard S.S."/>
            <person name="Banfield J.F."/>
        </authorList>
    </citation>
    <scope>NUCLEOTIDE SEQUENCE [LARGE SCALE GENOMIC DNA]</scope>
</reference>
<evidence type="ECO:0000313" key="2">
    <source>
        <dbReference type="Proteomes" id="UP000178319"/>
    </source>
</evidence>